<evidence type="ECO:0000259" key="2">
    <source>
        <dbReference type="Pfam" id="PF00078"/>
    </source>
</evidence>
<name>A0AAV7IY76_COTGL</name>
<feature type="compositionally biased region" description="Basic residues" evidence="1">
    <location>
        <begin position="36"/>
        <end position="50"/>
    </location>
</feature>
<dbReference type="Pfam" id="PF00078">
    <property type="entry name" value="RVT_1"/>
    <property type="match status" value="1"/>
</dbReference>
<accession>A0AAV7IY76</accession>
<dbReference type="InterPro" id="IPR000477">
    <property type="entry name" value="RT_dom"/>
</dbReference>
<evidence type="ECO:0000313" key="3">
    <source>
        <dbReference type="EMBL" id="KAH0563658.1"/>
    </source>
</evidence>
<dbReference type="Proteomes" id="UP000826195">
    <property type="component" value="Unassembled WGS sequence"/>
</dbReference>
<proteinExistence type="predicted"/>
<dbReference type="EMBL" id="JAHXZJ010000002">
    <property type="protein sequence ID" value="KAH0563658.1"/>
    <property type="molecule type" value="Genomic_DNA"/>
</dbReference>
<feature type="region of interest" description="Disordered" evidence="1">
    <location>
        <begin position="70"/>
        <end position="96"/>
    </location>
</feature>
<feature type="region of interest" description="Disordered" evidence="1">
    <location>
        <begin position="108"/>
        <end position="147"/>
    </location>
</feature>
<gene>
    <name evidence="3" type="ORF">KQX54_003895</name>
</gene>
<feature type="region of interest" description="Disordered" evidence="1">
    <location>
        <begin position="1"/>
        <end position="50"/>
    </location>
</feature>
<feature type="compositionally biased region" description="Polar residues" evidence="1">
    <location>
        <begin position="123"/>
        <end position="137"/>
    </location>
</feature>
<organism evidence="3 4">
    <name type="scientific">Cotesia glomerata</name>
    <name type="common">Lepidopteran parasitic wasp</name>
    <name type="synonym">Apanteles glomeratus</name>
    <dbReference type="NCBI Taxonomy" id="32391"/>
    <lineage>
        <taxon>Eukaryota</taxon>
        <taxon>Metazoa</taxon>
        <taxon>Ecdysozoa</taxon>
        <taxon>Arthropoda</taxon>
        <taxon>Hexapoda</taxon>
        <taxon>Insecta</taxon>
        <taxon>Pterygota</taxon>
        <taxon>Neoptera</taxon>
        <taxon>Endopterygota</taxon>
        <taxon>Hymenoptera</taxon>
        <taxon>Apocrita</taxon>
        <taxon>Ichneumonoidea</taxon>
        <taxon>Braconidae</taxon>
        <taxon>Microgastrinae</taxon>
        <taxon>Cotesia</taxon>
    </lineage>
</organism>
<protein>
    <recommendedName>
        <fullName evidence="2">Reverse transcriptase domain-containing protein</fullName>
    </recommendedName>
</protein>
<evidence type="ECO:0000256" key="1">
    <source>
        <dbReference type="SAM" id="MobiDB-lite"/>
    </source>
</evidence>
<feature type="domain" description="Reverse transcriptase" evidence="2">
    <location>
        <begin position="434"/>
        <end position="561"/>
    </location>
</feature>
<keyword evidence="4" id="KW-1185">Reference proteome</keyword>
<reference evidence="3 4" key="1">
    <citation type="journal article" date="2021" name="J. Hered.">
        <title>A chromosome-level genome assembly of the parasitoid wasp, Cotesia glomerata (Hymenoptera: Braconidae).</title>
        <authorList>
            <person name="Pinto B.J."/>
            <person name="Weis J.J."/>
            <person name="Gamble T."/>
            <person name="Ode P.J."/>
            <person name="Paul R."/>
            <person name="Zaspel J.M."/>
        </authorList>
    </citation>
    <scope>NUCLEOTIDE SEQUENCE [LARGE SCALE GENOMIC DNA]</scope>
    <source>
        <strain evidence="3">CgM1</strain>
    </source>
</reference>
<comment type="caution">
    <text evidence="3">The sequence shown here is derived from an EMBL/GenBank/DDBJ whole genome shotgun (WGS) entry which is preliminary data.</text>
</comment>
<sequence length="695" mass="78472">KNRIHVIQTPEPYDPANPGFVRPDRPTSVTNTGARKVSHGLFKPRRKSRAVIKPPTASLLKLVSRPEFPITSQAETPAEKMDVANPGPRERSPQLTAKQQAKLGALFGATPPRETTPLRAKVPTSTSNHGTGNNKTINPGPRERSPQLMAVPVPKTAAWLSYDDVSWLQEYPDHFVEQPGDLFSPPKKIQTPLERLLASLTPLNEVKDERVTKRCTFTAYDKALRLLKSRATKTSRRLKSSQQTVPKIKPQDKVYNYINSKIKKLHKDKSKLLTTYHKQVKTNPNSKEARDTKAAIKTLKDEIHKEFNAKTQKEKISIADIKLKPNDSLIINHKCNTNRASLKNNQLTFSDPVDKLDIIGTHFERINSPRYLNDGTATREIVDSMAEIIKQEAYNFKTHNGSHTTFNDENLATNPGNPDSEGINLFLYAIRSTVNSPIYFIILTAKIISTLNQTLEQIPYATKSIAFADDAIIYLSGTSVPTLQEKLQAAADDLTFNYSLWNLRVNPSKCEVILFRRTFEHLSAPKKKGLKDFQITMTQPRTGKAVTVPRKTTVRYLGVHLDYTLKNKDHLDTQLKAASNAFKANNNFRPSYSEHRKLFFFQDVLGEGLIRACENYTTLLKLCTDSEVDVEVEPSDDEWARLVPHEMTDFELMPTFEDFIRIEDDVATVGEFTEDEIIQNCVTDGNESEDEADQS</sequence>
<feature type="non-terminal residue" evidence="3">
    <location>
        <position position="1"/>
    </location>
</feature>
<feature type="compositionally biased region" description="Basic and acidic residues" evidence="1">
    <location>
        <begin position="77"/>
        <end position="92"/>
    </location>
</feature>
<dbReference type="AlphaFoldDB" id="A0AAV7IY76"/>
<evidence type="ECO:0000313" key="4">
    <source>
        <dbReference type="Proteomes" id="UP000826195"/>
    </source>
</evidence>